<dbReference type="OrthoDB" id="5453903at2"/>
<sequence>MTETQSHPTQGNPSEELLENVPDKLHPVLQVIVDNIRFILAAIAILILALAGTAMYNSYQNSRLEKAQTRMAEILGQPADARVASLREFAKEAPESMQTALHFEVASTLVENGKHEEAAKELGIIAGNGHSLSAVAGLAQAAELTAAGKDADALKVLQALQKTAPASFKNQVLLRTAFAAEKAGDMKVALDTYKALEKEKALPLEGFAEFKAASIEAAQNK</sequence>
<organism evidence="3 4">
    <name type="scientific">Desulfobaculum bizertense DSM 18034</name>
    <dbReference type="NCBI Taxonomy" id="1121442"/>
    <lineage>
        <taxon>Bacteria</taxon>
        <taxon>Pseudomonadati</taxon>
        <taxon>Thermodesulfobacteriota</taxon>
        <taxon>Desulfovibrionia</taxon>
        <taxon>Desulfovibrionales</taxon>
        <taxon>Desulfovibrionaceae</taxon>
        <taxon>Desulfobaculum</taxon>
    </lineage>
</organism>
<dbReference type="AlphaFoldDB" id="A0A1T4VKV1"/>
<keyword evidence="1" id="KW-0472">Membrane</keyword>
<gene>
    <name evidence="3" type="ORF">SAMN02745702_00561</name>
</gene>
<keyword evidence="1" id="KW-1133">Transmembrane helix</keyword>
<protein>
    <recommendedName>
        <fullName evidence="2">Ancillary SecYEG translocon subunit/Cell division coordinator CpoB TPR domain-containing protein</fullName>
    </recommendedName>
</protein>
<accession>A0A1T4VKV1</accession>
<evidence type="ECO:0000259" key="2">
    <source>
        <dbReference type="Pfam" id="PF09976"/>
    </source>
</evidence>
<dbReference type="STRING" id="1121442.SAMN02745702_00561"/>
<name>A0A1T4VKV1_9BACT</name>
<keyword evidence="1" id="KW-0812">Transmembrane</keyword>
<proteinExistence type="predicted"/>
<feature type="domain" description="Ancillary SecYEG translocon subunit/Cell division coordinator CpoB TPR" evidence="2">
    <location>
        <begin position="35"/>
        <end position="193"/>
    </location>
</feature>
<keyword evidence="4" id="KW-1185">Reference proteome</keyword>
<evidence type="ECO:0000256" key="1">
    <source>
        <dbReference type="SAM" id="Phobius"/>
    </source>
</evidence>
<dbReference type="Proteomes" id="UP000189733">
    <property type="component" value="Unassembled WGS sequence"/>
</dbReference>
<dbReference type="RefSeq" id="WP_078683852.1">
    <property type="nucleotide sequence ID" value="NZ_FUYA01000001.1"/>
</dbReference>
<dbReference type="InterPro" id="IPR018704">
    <property type="entry name" value="SecYEG/CpoB_TPR"/>
</dbReference>
<evidence type="ECO:0000313" key="4">
    <source>
        <dbReference type="Proteomes" id="UP000189733"/>
    </source>
</evidence>
<evidence type="ECO:0000313" key="3">
    <source>
        <dbReference type="EMBL" id="SKA65498.1"/>
    </source>
</evidence>
<dbReference type="EMBL" id="FUYA01000001">
    <property type="protein sequence ID" value="SKA65498.1"/>
    <property type="molecule type" value="Genomic_DNA"/>
</dbReference>
<dbReference type="Pfam" id="PF09976">
    <property type="entry name" value="TPR_21"/>
    <property type="match status" value="1"/>
</dbReference>
<feature type="transmembrane region" description="Helical" evidence="1">
    <location>
        <begin position="36"/>
        <end position="56"/>
    </location>
</feature>
<reference evidence="3 4" key="1">
    <citation type="submission" date="2017-02" db="EMBL/GenBank/DDBJ databases">
        <authorList>
            <person name="Peterson S.W."/>
        </authorList>
    </citation>
    <scope>NUCLEOTIDE SEQUENCE [LARGE SCALE GENOMIC DNA]</scope>
    <source>
        <strain evidence="3 4">DSM 18034</strain>
    </source>
</reference>